<reference evidence="2" key="1">
    <citation type="submission" date="2020-05" db="UniProtKB">
        <authorList>
            <consortium name="EnsemblMetazoa"/>
        </authorList>
    </citation>
    <scope>IDENTIFICATION</scope>
    <source>
        <strain evidence="2">Jacobina</strain>
    </source>
</reference>
<feature type="compositionally biased region" description="Pro residues" evidence="1">
    <location>
        <begin position="115"/>
        <end position="134"/>
    </location>
</feature>
<evidence type="ECO:0000313" key="2">
    <source>
        <dbReference type="EnsemblMetazoa" id="LLOJ008869-PA"/>
    </source>
</evidence>
<dbReference type="VEuPathDB" id="VectorBase:LLONM1_010277"/>
<sequence length="166" mass="18086">MKKKHSSDENLIKVFLFRFCAEYEYKKKMLSQEKVHQITTLGQGIRSGGQIIPITGSGGLHHHGTIDRKTSGSLRSSLSKVFGFTKTRPEKLFNPTSPTNSYSSEDYATVGSFFSPPPTQHPPQPPTTTPPPSLPSHRVSAPPTESVPIGCTLPRNGSASSGEEHQ</sequence>
<feature type="compositionally biased region" description="Polar residues" evidence="1">
    <location>
        <begin position="155"/>
        <end position="166"/>
    </location>
</feature>
<evidence type="ECO:0000313" key="3">
    <source>
        <dbReference type="Proteomes" id="UP000092461"/>
    </source>
</evidence>
<protein>
    <submittedName>
        <fullName evidence="2">Uncharacterized protein</fullName>
    </submittedName>
</protein>
<proteinExistence type="predicted"/>
<organism evidence="2 3">
    <name type="scientific">Lutzomyia longipalpis</name>
    <name type="common">Sand fly</name>
    <dbReference type="NCBI Taxonomy" id="7200"/>
    <lineage>
        <taxon>Eukaryota</taxon>
        <taxon>Metazoa</taxon>
        <taxon>Ecdysozoa</taxon>
        <taxon>Arthropoda</taxon>
        <taxon>Hexapoda</taxon>
        <taxon>Insecta</taxon>
        <taxon>Pterygota</taxon>
        <taxon>Neoptera</taxon>
        <taxon>Endopterygota</taxon>
        <taxon>Diptera</taxon>
        <taxon>Nematocera</taxon>
        <taxon>Psychodoidea</taxon>
        <taxon>Psychodidae</taxon>
        <taxon>Lutzomyia</taxon>
        <taxon>Lutzomyia</taxon>
    </lineage>
</organism>
<dbReference type="EnsemblMetazoa" id="LLOJ008869-RA">
    <property type="protein sequence ID" value="LLOJ008869-PA"/>
    <property type="gene ID" value="LLOJ008869"/>
</dbReference>
<evidence type="ECO:0000256" key="1">
    <source>
        <dbReference type="SAM" id="MobiDB-lite"/>
    </source>
</evidence>
<name>A0A1B0CV84_LUTLO</name>
<feature type="region of interest" description="Disordered" evidence="1">
    <location>
        <begin position="87"/>
        <end position="166"/>
    </location>
</feature>
<dbReference type="EMBL" id="AJWK01030239">
    <property type="status" value="NOT_ANNOTATED_CDS"/>
    <property type="molecule type" value="Genomic_DNA"/>
</dbReference>
<dbReference type="Proteomes" id="UP000092461">
    <property type="component" value="Unassembled WGS sequence"/>
</dbReference>
<feature type="compositionally biased region" description="Polar residues" evidence="1">
    <location>
        <begin position="94"/>
        <end position="106"/>
    </location>
</feature>
<dbReference type="AlphaFoldDB" id="A0A1B0CV84"/>
<dbReference type="VEuPathDB" id="VectorBase:LLOJ008869"/>
<keyword evidence="3" id="KW-1185">Reference proteome</keyword>
<accession>A0A1B0CV84</accession>